<name>M6GGB5_LEPIR</name>
<feature type="non-terminal residue" evidence="2">
    <location>
        <position position="38"/>
    </location>
</feature>
<sequence length="38" mass="4310">MELPLFLEKFSEWERRAPQVDPSASLPLNNPNQMLPGG</sequence>
<dbReference type="AlphaFoldDB" id="M6GGB5"/>
<accession>M6GGB5</accession>
<protein>
    <submittedName>
        <fullName evidence="2">Uncharacterized protein</fullName>
    </submittedName>
</protein>
<comment type="caution">
    <text evidence="2">The sequence shown here is derived from an EMBL/GenBank/DDBJ whole genome shotgun (WGS) entry which is preliminary data.</text>
</comment>
<reference evidence="2 3" key="1">
    <citation type="submission" date="2013-01" db="EMBL/GenBank/DDBJ databases">
        <authorList>
            <person name="Harkins D.M."/>
            <person name="Durkin A.S."/>
            <person name="Brinkac L.M."/>
            <person name="Haft D.H."/>
            <person name="Selengut J.D."/>
            <person name="Sanka R."/>
            <person name="DePew J."/>
            <person name="Purushe J."/>
            <person name="Hospenthal D.R."/>
            <person name="Murray C.K."/>
            <person name="Pimentel G."/>
            <person name="Wasfy M."/>
            <person name="Parker T."/>
            <person name="Miller R.S."/>
            <person name="Vinetz J.M."/>
            <person name="Sutton G.G."/>
            <person name="Nierman W.C."/>
            <person name="Fouts D.E."/>
        </authorList>
    </citation>
    <scope>NUCLEOTIDE SEQUENCE [LARGE SCALE GENOMIC DNA]</scope>
    <source>
        <strain evidence="2 3">2006001854</strain>
    </source>
</reference>
<evidence type="ECO:0000313" key="2">
    <source>
        <dbReference type="EMBL" id="EMM84018.1"/>
    </source>
</evidence>
<feature type="compositionally biased region" description="Polar residues" evidence="1">
    <location>
        <begin position="26"/>
        <end position="38"/>
    </location>
</feature>
<dbReference type="EMBL" id="AFLW02000033">
    <property type="protein sequence ID" value="EMM84018.1"/>
    <property type="molecule type" value="Genomic_DNA"/>
</dbReference>
<gene>
    <name evidence="2" type="ORF">LEP1GSC037_0088</name>
</gene>
<dbReference type="Proteomes" id="UP000012128">
    <property type="component" value="Unassembled WGS sequence"/>
</dbReference>
<evidence type="ECO:0000313" key="3">
    <source>
        <dbReference type="Proteomes" id="UP000012128"/>
    </source>
</evidence>
<organism evidence="2 3">
    <name type="scientific">Leptospira interrogans str. 2006001854</name>
    <dbReference type="NCBI Taxonomy" id="1001590"/>
    <lineage>
        <taxon>Bacteria</taxon>
        <taxon>Pseudomonadati</taxon>
        <taxon>Spirochaetota</taxon>
        <taxon>Spirochaetia</taxon>
        <taxon>Leptospirales</taxon>
        <taxon>Leptospiraceae</taxon>
        <taxon>Leptospira</taxon>
    </lineage>
</organism>
<evidence type="ECO:0000256" key="1">
    <source>
        <dbReference type="SAM" id="MobiDB-lite"/>
    </source>
</evidence>
<proteinExistence type="predicted"/>
<feature type="region of interest" description="Disordered" evidence="1">
    <location>
        <begin position="16"/>
        <end position="38"/>
    </location>
</feature>